<evidence type="ECO:0000313" key="7">
    <source>
        <dbReference type="EMBL" id="RKO91111.1"/>
    </source>
</evidence>
<dbReference type="EMBL" id="KZ995225">
    <property type="protein sequence ID" value="RKO91111.1"/>
    <property type="molecule type" value="Genomic_DNA"/>
</dbReference>
<dbReference type="GO" id="GO:0004497">
    <property type="term" value="F:monooxygenase activity"/>
    <property type="evidence" value="ECO:0007669"/>
    <property type="project" value="UniProtKB-KW"/>
</dbReference>
<dbReference type="GO" id="GO:0016705">
    <property type="term" value="F:oxidoreductase activity, acting on paired donors, with incorporation or reduction of molecular oxygen"/>
    <property type="evidence" value="ECO:0007669"/>
    <property type="project" value="InterPro"/>
</dbReference>
<sequence>MFEEDQDVHEVLPKYQSDLLKYNAKTILTSYSLPIFLQAPWIRTLPLRMNSEARRKYLYTRDVMQKVVSERRTDTGKRRHDLLQILIDSADPETGEKLDDEDVISNVLLFLAAGSDTSSNTAFFVLLRLLRDPRVLRALQEELDPLPRQEGGLIPYTRLKDLPYLDAVIKESTRLDPVVGALARQADADMVLAGYHIPKNTIVVASPMAAALGSEWGDPLVFRPERHLGAEGKNEDRIMVPWSLGTRNCIGKTTPFRLPQNFALMEIKMVIGNFLRHYSIEDVPGLVQNEERRAFVTIRLKDEKYTMRIRKRT</sequence>
<dbReference type="InterPro" id="IPR050121">
    <property type="entry name" value="Cytochrome_P450_monoxygenase"/>
</dbReference>
<dbReference type="InterPro" id="IPR017972">
    <property type="entry name" value="Cyt_P450_CS"/>
</dbReference>
<evidence type="ECO:0000256" key="1">
    <source>
        <dbReference type="ARBA" id="ARBA00001971"/>
    </source>
</evidence>
<dbReference type="PRINTS" id="PR00463">
    <property type="entry name" value="EP450I"/>
</dbReference>
<name>A0A4P9WEG3_9FUNG</name>
<dbReference type="PANTHER" id="PTHR24305:SF166">
    <property type="entry name" value="CYTOCHROME P450 12A4, MITOCHONDRIAL-RELATED"/>
    <property type="match status" value="1"/>
</dbReference>
<keyword evidence="6" id="KW-0560">Oxidoreductase</keyword>
<keyword evidence="5 6" id="KW-0349">Heme</keyword>
<dbReference type="Proteomes" id="UP000269721">
    <property type="component" value="Unassembled WGS sequence"/>
</dbReference>
<evidence type="ECO:0000313" key="8">
    <source>
        <dbReference type="Proteomes" id="UP000269721"/>
    </source>
</evidence>
<dbReference type="PANTHER" id="PTHR24305">
    <property type="entry name" value="CYTOCHROME P450"/>
    <property type="match status" value="1"/>
</dbReference>
<evidence type="ECO:0000256" key="5">
    <source>
        <dbReference type="PIRSR" id="PIRSR602401-1"/>
    </source>
</evidence>
<comment type="cofactor">
    <cofactor evidence="1 5">
        <name>heme</name>
        <dbReference type="ChEBI" id="CHEBI:30413"/>
    </cofactor>
</comment>
<evidence type="ECO:0000256" key="6">
    <source>
        <dbReference type="RuleBase" id="RU000461"/>
    </source>
</evidence>
<dbReference type="Pfam" id="PF00067">
    <property type="entry name" value="p450"/>
    <property type="match status" value="1"/>
</dbReference>
<dbReference type="SUPFAM" id="SSF48264">
    <property type="entry name" value="Cytochrome P450"/>
    <property type="match status" value="1"/>
</dbReference>
<proteinExistence type="inferred from homology"/>
<dbReference type="AlphaFoldDB" id="A0A4P9WEG3"/>
<protein>
    <submittedName>
        <fullName evidence="7">Cytochrome P450</fullName>
    </submittedName>
</protein>
<dbReference type="OrthoDB" id="1470350at2759"/>
<dbReference type="InterPro" id="IPR002401">
    <property type="entry name" value="Cyt_P450_E_grp-I"/>
</dbReference>
<reference evidence="8" key="1">
    <citation type="journal article" date="2018" name="Nat. Microbiol.">
        <title>Leveraging single-cell genomics to expand the fungal tree of life.</title>
        <authorList>
            <person name="Ahrendt S.R."/>
            <person name="Quandt C.A."/>
            <person name="Ciobanu D."/>
            <person name="Clum A."/>
            <person name="Salamov A."/>
            <person name="Andreopoulos B."/>
            <person name="Cheng J.F."/>
            <person name="Woyke T."/>
            <person name="Pelin A."/>
            <person name="Henrissat B."/>
            <person name="Reynolds N.K."/>
            <person name="Benny G.L."/>
            <person name="Smith M.E."/>
            <person name="James T.Y."/>
            <person name="Grigoriev I.V."/>
        </authorList>
    </citation>
    <scope>NUCLEOTIDE SEQUENCE [LARGE SCALE GENOMIC DNA]</scope>
</reference>
<comment type="similarity">
    <text evidence="2 6">Belongs to the cytochrome P450 family.</text>
</comment>
<dbReference type="GO" id="GO:0020037">
    <property type="term" value="F:heme binding"/>
    <property type="evidence" value="ECO:0007669"/>
    <property type="project" value="InterPro"/>
</dbReference>
<gene>
    <name evidence="7" type="ORF">BDK51DRAFT_34442</name>
</gene>
<dbReference type="InterPro" id="IPR036396">
    <property type="entry name" value="Cyt_P450_sf"/>
</dbReference>
<accession>A0A4P9WEG3</accession>
<keyword evidence="6" id="KW-0503">Monooxygenase</keyword>
<dbReference type="Gene3D" id="1.10.630.10">
    <property type="entry name" value="Cytochrome P450"/>
    <property type="match status" value="1"/>
</dbReference>
<dbReference type="PRINTS" id="PR00385">
    <property type="entry name" value="P450"/>
</dbReference>
<evidence type="ECO:0000256" key="2">
    <source>
        <dbReference type="ARBA" id="ARBA00010617"/>
    </source>
</evidence>
<evidence type="ECO:0000256" key="4">
    <source>
        <dbReference type="ARBA" id="ARBA00023004"/>
    </source>
</evidence>
<dbReference type="InterPro" id="IPR001128">
    <property type="entry name" value="Cyt_P450"/>
</dbReference>
<organism evidence="7 8">
    <name type="scientific">Blyttiomyces helicus</name>
    <dbReference type="NCBI Taxonomy" id="388810"/>
    <lineage>
        <taxon>Eukaryota</taxon>
        <taxon>Fungi</taxon>
        <taxon>Fungi incertae sedis</taxon>
        <taxon>Chytridiomycota</taxon>
        <taxon>Chytridiomycota incertae sedis</taxon>
        <taxon>Chytridiomycetes</taxon>
        <taxon>Chytridiomycetes incertae sedis</taxon>
        <taxon>Blyttiomyces</taxon>
    </lineage>
</organism>
<keyword evidence="8" id="KW-1185">Reference proteome</keyword>
<dbReference type="PROSITE" id="PS00086">
    <property type="entry name" value="CYTOCHROME_P450"/>
    <property type="match status" value="1"/>
</dbReference>
<keyword evidence="3 5" id="KW-0479">Metal-binding</keyword>
<dbReference type="GO" id="GO:0005506">
    <property type="term" value="F:iron ion binding"/>
    <property type="evidence" value="ECO:0007669"/>
    <property type="project" value="InterPro"/>
</dbReference>
<feature type="binding site" description="axial binding residue" evidence="5">
    <location>
        <position position="249"/>
    </location>
    <ligand>
        <name>heme</name>
        <dbReference type="ChEBI" id="CHEBI:30413"/>
    </ligand>
    <ligandPart>
        <name>Fe</name>
        <dbReference type="ChEBI" id="CHEBI:18248"/>
    </ligandPart>
</feature>
<evidence type="ECO:0000256" key="3">
    <source>
        <dbReference type="ARBA" id="ARBA00022723"/>
    </source>
</evidence>
<keyword evidence="4 5" id="KW-0408">Iron</keyword>